<dbReference type="NCBIfam" id="NF004491">
    <property type="entry name" value="PRK05826.1"/>
    <property type="match status" value="1"/>
</dbReference>
<dbReference type="Gene3D" id="2.40.33.10">
    <property type="entry name" value="PK beta-barrel domain-like"/>
    <property type="match status" value="1"/>
</dbReference>
<dbReference type="InterPro" id="IPR015813">
    <property type="entry name" value="Pyrv/PenolPyrv_kinase-like_dom"/>
</dbReference>
<keyword evidence="21" id="KW-1185">Reference proteome</keyword>
<feature type="domain" description="Pyruvate kinase C-terminal" evidence="19">
    <location>
        <begin position="358"/>
        <end position="468"/>
    </location>
</feature>
<evidence type="ECO:0000256" key="7">
    <source>
        <dbReference type="ARBA" id="ARBA00022679"/>
    </source>
</evidence>
<evidence type="ECO:0000256" key="6">
    <source>
        <dbReference type="ARBA" id="ARBA00018587"/>
    </source>
</evidence>
<dbReference type="GO" id="GO:0004743">
    <property type="term" value="F:pyruvate kinase activity"/>
    <property type="evidence" value="ECO:0007669"/>
    <property type="project" value="UniProtKB-UniRule"/>
</dbReference>
<dbReference type="InterPro" id="IPR015795">
    <property type="entry name" value="Pyrv_Knase_C"/>
</dbReference>
<comment type="similarity">
    <text evidence="4 17">Belongs to the pyruvate kinase family.</text>
</comment>
<dbReference type="SUPFAM" id="SSF52935">
    <property type="entry name" value="PK C-terminal domain-like"/>
    <property type="match status" value="1"/>
</dbReference>
<evidence type="ECO:0000256" key="3">
    <source>
        <dbReference type="ARBA" id="ARBA00004997"/>
    </source>
</evidence>
<comment type="pathway">
    <text evidence="3 17">Carbohydrate degradation; glycolysis; pyruvate from D-glyceraldehyde 3-phosphate: step 5/5.</text>
</comment>
<evidence type="ECO:0000313" key="20">
    <source>
        <dbReference type="EMBL" id="SFF61132.1"/>
    </source>
</evidence>
<evidence type="ECO:0000256" key="11">
    <source>
        <dbReference type="ARBA" id="ARBA00022840"/>
    </source>
</evidence>
<accession>A0A1I2K1Y5</accession>
<evidence type="ECO:0000256" key="8">
    <source>
        <dbReference type="ARBA" id="ARBA00022723"/>
    </source>
</evidence>
<reference evidence="20 21" key="1">
    <citation type="submission" date="2016-10" db="EMBL/GenBank/DDBJ databases">
        <authorList>
            <person name="de Groot N.N."/>
        </authorList>
    </citation>
    <scope>NUCLEOTIDE SEQUENCE [LARGE SCALE GENOMIC DNA]</scope>
    <source>
        <strain evidence="20 21">NLAE-zl-G419</strain>
    </source>
</reference>
<dbReference type="InterPro" id="IPR015806">
    <property type="entry name" value="Pyrv_Knase_insert_dom_sf"/>
</dbReference>
<dbReference type="GO" id="GO:0016301">
    <property type="term" value="F:kinase activity"/>
    <property type="evidence" value="ECO:0007669"/>
    <property type="project" value="UniProtKB-KW"/>
</dbReference>
<dbReference type="InterPro" id="IPR036918">
    <property type="entry name" value="Pyrv_Knase_C_sf"/>
</dbReference>
<evidence type="ECO:0000259" key="19">
    <source>
        <dbReference type="Pfam" id="PF02887"/>
    </source>
</evidence>
<organism evidence="20 21">
    <name type="scientific">Clostridium cadaveris</name>
    <dbReference type="NCBI Taxonomy" id="1529"/>
    <lineage>
        <taxon>Bacteria</taxon>
        <taxon>Bacillati</taxon>
        <taxon>Bacillota</taxon>
        <taxon>Clostridia</taxon>
        <taxon>Eubacteriales</taxon>
        <taxon>Clostridiaceae</taxon>
        <taxon>Clostridium</taxon>
    </lineage>
</organism>
<dbReference type="eggNOG" id="COG0469">
    <property type="taxonomic scope" value="Bacteria"/>
</dbReference>
<dbReference type="Pfam" id="PF02887">
    <property type="entry name" value="PK_C"/>
    <property type="match status" value="1"/>
</dbReference>
<comment type="catalytic activity">
    <reaction evidence="17">
        <text>pyruvate + ATP = phosphoenolpyruvate + ADP + H(+)</text>
        <dbReference type="Rhea" id="RHEA:18157"/>
        <dbReference type="ChEBI" id="CHEBI:15361"/>
        <dbReference type="ChEBI" id="CHEBI:15378"/>
        <dbReference type="ChEBI" id="CHEBI:30616"/>
        <dbReference type="ChEBI" id="CHEBI:58702"/>
        <dbReference type="ChEBI" id="CHEBI:456216"/>
        <dbReference type="EC" id="2.7.1.40"/>
    </reaction>
</comment>
<keyword evidence="11" id="KW-0067">ATP-binding</keyword>
<dbReference type="InterPro" id="IPR011037">
    <property type="entry name" value="Pyrv_Knase-like_insert_dom_sf"/>
</dbReference>
<dbReference type="Pfam" id="PF00224">
    <property type="entry name" value="PK"/>
    <property type="match status" value="1"/>
</dbReference>
<keyword evidence="12 17" id="KW-0460">Magnesium</keyword>
<keyword evidence="9" id="KW-0547">Nucleotide-binding</keyword>
<evidence type="ECO:0000256" key="9">
    <source>
        <dbReference type="ARBA" id="ARBA00022741"/>
    </source>
</evidence>
<evidence type="ECO:0000256" key="14">
    <source>
        <dbReference type="ARBA" id="ARBA00023152"/>
    </source>
</evidence>
<protein>
    <recommendedName>
        <fullName evidence="6 16">Pyruvate kinase</fullName>
        <ecNumber evidence="5 16">2.7.1.40</ecNumber>
    </recommendedName>
</protein>
<keyword evidence="14 17" id="KW-0324">Glycolysis</keyword>
<evidence type="ECO:0000256" key="1">
    <source>
        <dbReference type="ARBA" id="ARBA00001946"/>
    </source>
</evidence>
<evidence type="ECO:0000259" key="18">
    <source>
        <dbReference type="Pfam" id="PF00224"/>
    </source>
</evidence>
<dbReference type="PRINTS" id="PR01050">
    <property type="entry name" value="PYRUVTKNASE"/>
</dbReference>
<dbReference type="GO" id="GO:0005524">
    <property type="term" value="F:ATP binding"/>
    <property type="evidence" value="ECO:0007669"/>
    <property type="project" value="UniProtKB-KW"/>
</dbReference>
<dbReference type="FunFam" id="2.40.33.10:FF:000001">
    <property type="entry name" value="Pyruvate kinase"/>
    <property type="match status" value="1"/>
</dbReference>
<evidence type="ECO:0000256" key="2">
    <source>
        <dbReference type="ARBA" id="ARBA00001958"/>
    </source>
</evidence>
<dbReference type="NCBIfam" id="TIGR01064">
    <property type="entry name" value="pyruv_kin"/>
    <property type="match status" value="1"/>
</dbReference>
<dbReference type="NCBIfam" id="NF004978">
    <property type="entry name" value="PRK06354.1"/>
    <property type="match status" value="1"/>
</dbReference>
<dbReference type="Gene3D" id="3.20.20.60">
    <property type="entry name" value="Phosphoenolpyruvate-binding domains"/>
    <property type="match status" value="1"/>
</dbReference>
<dbReference type="GO" id="GO:0030955">
    <property type="term" value="F:potassium ion binding"/>
    <property type="evidence" value="ECO:0007669"/>
    <property type="project" value="UniProtKB-UniRule"/>
</dbReference>
<keyword evidence="8" id="KW-0479">Metal-binding</keyword>
<dbReference type="FunFam" id="3.20.20.60:FF:000001">
    <property type="entry name" value="Pyruvate kinase"/>
    <property type="match status" value="1"/>
</dbReference>
<dbReference type="InterPro" id="IPR040442">
    <property type="entry name" value="Pyrv_kinase-like_dom_sf"/>
</dbReference>
<proteinExistence type="inferred from homology"/>
<dbReference type="SUPFAM" id="SSF51621">
    <property type="entry name" value="Phosphoenolpyruvate/pyruvate domain"/>
    <property type="match status" value="1"/>
</dbReference>
<evidence type="ECO:0000256" key="16">
    <source>
        <dbReference type="NCBIfam" id="TIGR01064"/>
    </source>
</evidence>
<keyword evidence="15 20" id="KW-0670">Pyruvate</keyword>
<sequence>MRKTKIVCTIGPASDSEEVLSQIIEAGMSVSRHNFSHGDHAEHRRRMELVRELSAKYHKPIAIMLDTKGPEIRTGNFALGKVELKEGANFTIYCGEEVIGDETKCSITYANLCNDVKPGNFILIDDGLVGLEVVSIDGVKINCVVKNNGMVGNHKGVNVPGVSTSLPAITEKDIDDLKFGCEMGVELIAASFIRKASDVETIRKVLTENGGENILIFSKIENQEGVENIDKILDVSDGIMVARGDLGVEIPIEKVPGVQKMIIEKCNRAGKPVITATQMLDSMIRNPRPTRAEASDIANAILDGTDCIMLSGETANGKYPVEAVKTMARIAESAEEEINYDRVFTRKRKEHVPGVQSSISLAAVNTSMETDAKAIIAVTQSGSTAKIVSKYRPKCAVAAVTPSEKVARQLNLSWGVYPIIAPKQESIDALLDVASEECVKSGLVNKNDMVIIVAGIQQVGTTNLMKVHTV</sequence>
<evidence type="ECO:0000256" key="13">
    <source>
        <dbReference type="ARBA" id="ARBA00022958"/>
    </source>
</evidence>
<name>A0A1I2K1Y5_9CLOT</name>
<dbReference type="GO" id="GO:0000287">
    <property type="term" value="F:magnesium ion binding"/>
    <property type="evidence" value="ECO:0007669"/>
    <property type="project" value="UniProtKB-UniRule"/>
</dbReference>
<evidence type="ECO:0000256" key="12">
    <source>
        <dbReference type="ARBA" id="ARBA00022842"/>
    </source>
</evidence>
<dbReference type="InterPro" id="IPR015793">
    <property type="entry name" value="Pyrv_Knase_brl"/>
</dbReference>
<evidence type="ECO:0000313" key="21">
    <source>
        <dbReference type="Proteomes" id="UP000182135"/>
    </source>
</evidence>
<dbReference type="AlphaFoldDB" id="A0A1I2K1Y5"/>
<keyword evidence="7 17" id="KW-0808">Transferase</keyword>
<evidence type="ECO:0000256" key="4">
    <source>
        <dbReference type="ARBA" id="ARBA00008663"/>
    </source>
</evidence>
<comment type="cofactor">
    <cofactor evidence="2">
        <name>K(+)</name>
        <dbReference type="ChEBI" id="CHEBI:29103"/>
    </cofactor>
</comment>
<dbReference type="InterPro" id="IPR001697">
    <property type="entry name" value="Pyr_Knase"/>
</dbReference>
<dbReference type="Gene3D" id="3.40.1380.20">
    <property type="entry name" value="Pyruvate kinase, C-terminal domain"/>
    <property type="match status" value="1"/>
</dbReference>
<dbReference type="EC" id="2.7.1.40" evidence="5 16"/>
<dbReference type="PANTHER" id="PTHR11817">
    <property type="entry name" value="PYRUVATE KINASE"/>
    <property type="match status" value="1"/>
</dbReference>
<evidence type="ECO:0000256" key="5">
    <source>
        <dbReference type="ARBA" id="ARBA00012142"/>
    </source>
</evidence>
<keyword evidence="13" id="KW-0630">Potassium</keyword>
<dbReference type="SUPFAM" id="SSF50800">
    <property type="entry name" value="PK beta-barrel domain-like"/>
    <property type="match status" value="1"/>
</dbReference>
<comment type="cofactor">
    <cofactor evidence="1">
        <name>Mg(2+)</name>
        <dbReference type="ChEBI" id="CHEBI:18420"/>
    </cofactor>
</comment>
<dbReference type="GO" id="GO:0006950">
    <property type="term" value="P:response to stress"/>
    <property type="evidence" value="ECO:0007669"/>
    <property type="project" value="UniProtKB-ARBA"/>
</dbReference>
<evidence type="ECO:0000256" key="15">
    <source>
        <dbReference type="ARBA" id="ARBA00023317"/>
    </source>
</evidence>
<dbReference type="Proteomes" id="UP000182135">
    <property type="component" value="Unassembled WGS sequence"/>
</dbReference>
<gene>
    <name evidence="20" type="ORF">SAMN04487885_10469</name>
</gene>
<dbReference type="OrthoDB" id="9812123at2"/>
<dbReference type="EMBL" id="FOOE01000004">
    <property type="protein sequence ID" value="SFF61132.1"/>
    <property type="molecule type" value="Genomic_DNA"/>
</dbReference>
<feature type="domain" description="Pyruvate kinase barrel" evidence="18">
    <location>
        <begin position="1"/>
        <end position="324"/>
    </location>
</feature>
<dbReference type="UniPathway" id="UPA00109">
    <property type="reaction ID" value="UER00188"/>
</dbReference>
<evidence type="ECO:0000256" key="10">
    <source>
        <dbReference type="ARBA" id="ARBA00022777"/>
    </source>
</evidence>
<evidence type="ECO:0000256" key="17">
    <source>
        <dbReference type="RuleBase" id="RU000504"/>
    </source>
</evidence>
<keyword evidence="10 17" id="KW-0418">Kinase</keyword>
<dbReference type="STRING" id="1529.SAMN04487885_10469"/>